<sequence>MQAEGFRGANRTITAFSGIVNVRAAARGACSNSWLGTTQPRRKQLLACRRRPTSWNEASQRRKKPAACEAFKTQRNLKEPGVAASSTREAHRRAPGETSHPYLTRLPITSSSCRRKSLNIRRFSELRWYNAITRWHGTSRSGRAPATYYLGQIEEALRTTVVEQIGRRKPIQEVQTIRILGDPFNSRVNRSFTKHRFLRTGLHNTASEFIRAHHTSEVMRLVITKTGRKTLSQLDIETGTQRRVKQRMSHEWTQDVITKPLPRNMHPQFHRHRRRAWDKCCDAYLDIEGAFFVDAAGPVCDKYTASVIHQAKHHYLSAPEATSTEEARIFSSPETLDPPSFSWTRKQPTAIPAKATSDLLRTESSHSYRPDAQSGNSSCGYPATVEFEATSSLTPRPENYSCGPPTPASSHIHSSAHMDPLLTYTDILQH</sequence>
<organism evidence="1 2">
    <name type="scientific">Hyalomma asiaticum</name>
    <name type="common">Tick</name>
    <dbReference type="NCBI Taxonomy" id="266040"/>
    <lineage>
        <taxon>Eukaryota</taxon>
        <taxon>Metazoa</taxon>
        <taxon>Ecdysozoa</taxon>
        <taxon>Arthropoda</taxon>
        <taxon>Chelicerata</taxon>
        <taxon>Arachnida</taxon>
        <taxon>Acari</taxon>
        <taxon>Parasitiformes</taxon>
        <taxon>Ixodida</taxon>
        <taxon>Ixodoidea</taxon>
        <taxon>Ixodidae</taxon>
        <taxon>Hyalomminae</taxon>
        <taxon>Hyalomma</taxon>
    </lineage>
</organism>
<keyword evidence="2" id="KW-1185">Reference proteome</keyword>
<evidence type="ECO:0000313" key="1">
    <source>
        <dbReference type="EMBL" id="KAH6936382.1"/>
    </source>
</evidence>
<comment type="caution">
    <text evidence="1">The sequence shown here is derived from an EMBL/GenBank/DDBJ whole genome shotgun (WGS) entry which is preliminary data.</text>
</comment>
<proteinExistence type="predicted"/>
<dbReference type="Proteomes" id="UP000821845">
    <property type="component" value="Chromosome 3"/>
</dbReference>
<protein>
    <submittedName>
        <fullName evidence="1">Uncharacterized protein</fullName>
    </submittedName>
</protein>
<reference evidence="1" key="1">
    <citation type="submission" date="2020-05" db="EMBL/GenBank/DDBJ databases">
        <title>Large-scale comparative analyses of tick genomes elucidate their genetic diversity and vector capacities.</title>
        <authorList>
            <person name="Jia N."/>
            <person name="Wang J."/>
            <person name="Shi W."/>
            <person name="Du L."/>
            <person name="Sun Y."/>
            <person name="Zhan W."/>
            <person name="Jiang J."/>
            <person name="Wang Q."/>
            <person name="Zhang B."/>
            <person name="Ji P."/>
            <person name="Sakyi L.B."/>
            <person name="Cui X."/>
            <person name="Yuan T."/>
            <person name="Jiang B."/>
            <person name="Yang W."/>
            <person name="Lam T.T.-Y."/>
            <person name="Chang Q."/>
            <person name="Ding S."/>
            <person name="Wang X."/>
            <person name="Zhu J."/>
            <person name="Ruan X."/>
            <person name="Zhao L."/>
            <person name="Wei J."/>
            <person name="Que T."/>
            <person name="Du C."/>
            <person name="Cheng J."/>
            <person name="Dai P."/>
            <person name="Han X."/>
            <person name="Huang E."/>
            <person name="Gao Y."/>
            <person name="Liu J."/>
            <person name="Shao H."/>
            <person name="Ye R."/>
            <person name="Li L."/>
            <person name="Wei W."/>
            <person name="Wang X."/>
            <person name="Wang C."/>
            <person name="Yang T."/>
            <person name="Huo Q."/>
            <person name="Li W."/>
            <person name="Guo W."/>
            <person name="Chen H."/>
            <person name="Zhou L."/>
            <person name="Ni X."/>
            <person name="Tian J."/>
            <person name="Zhou Y."/>
            <person name="Sheng Y."/>
            <person name="Liu T."/>
            <person name="Pan Y."/>
            <person name="Xia L."/>
            <person name="Li J."/>
            <person name="Zhao F."/>
            <person name="Cao W."/>
        </authorList>
    </citation>
    <scope>NUCLEOTIDE SEQUENCE</scope>
    <source>
        <strain evidence="1">Hyas-2018</strain>
    </source>
</reference>
<accession>A0ACB7STD8</accession>
<gene>
    <name evidence="1" type="ORF">HPB50_016442</name>
</gene>
<evidence type="ECO:0000313" key="2">
    <source>
        <dbReference type="Proteomes" id="UP000821845"/>
    </source>
</evidence>
<dbReference type="EMBL" id="CM023483">
    <property type="protein sequence ID" value="KAH6936382.1"/>
    <property type="molecule type" value="Genomic_DNA"/>
</dbReference>
<name>A0ACB7STD8_HYAAI</name>